<dbReference type="InterPro" id="IPR034113">
    <property type="entry name" value="SCP_GAPR1-like"/>
</dbReference>
<comment type="caution">
    <text evidence="2">The sequence shown here is derived from an EMBL/GenBank/DDBJ whole genome shotgun (WGS) entry which is preliminary data.</text>
</comment>
<protein>
    <submittedName>
        <fullName evidence="2">Golgi-associated plant pathogenesis-related protein 1</fullName>
    </submittedName>
</protein>
<accession>A0AAD9R319</accession>
<feature type="domain" description="SCP" evidence="1">
    <location>
        <begin position="23"/>
        <end position="155"/>
    </location>
</feature>
<dbReference type="CDD" id="cd05382">
    <property type="entry name" value="CAP_GAPR1-like"/>
    <property type="match status" value="2"/>
</dbReference>
<gene>
    <name evidence="2" type="ORF">P5673_002354</name>
</gene>
<dbReference type="InterPro" id="IPR035940">
    <property type="entry name" value="CAP_sf"/>
</dbReference>
<dbReference type="SUPFAM" id="SSF55797">
    <property type="entry name" value="PR-1-like"/>
    <property type="match status" value="2"/>
</dbReference>
<evidence type="ECO:0000259" key="1">
    <source>
        <dbReference type="SMART" id="SM00198"/>
    </source>
</evidence>
<dbReference type="SMART" id="SM00198">
    <property type="entry name" value="SCP"/>
    <property type="match status" value="2"/>
</dbReference>
<dbReference type="AlphaFoldDB" id="A0AAD9R319"/>
<dbReference type="InterPro" id="IPR002413">
    <property type="entry name" value="V5_allergen-like"/>
</dbReference>
<evidence type="ECO:0000313" key="2">
    <source>
        <dbReference type="EMBL" id="KAK2572145.1"/>
    </source>
</evidence>
<proteinExistence type="predicted"/>
<dbReference type="InterPro" id="IPR018244">
    <property type="entry name" value="Allrgn_V5/Tpx1_CS"/>
</dbReference>
<dbReference type="PRINTS" id="PR00838">
    <property type="entry name" value="V5ALLERGEN"/>
</dbReference>
<dbReference type="Proteomes" id="UP001249851">
    <property type="component" value="Unassembled WGS sequence"/>
</dbReference>
<dbReference type="EMBL" id="JARQWQ010000004">
    <property type="protein sequence ID" value="KAK2572145.1"/>
    <property type="molecule type" value="Genomic_DNA"/>
</dbReference>
<dbReference type="FunFam" id="3.40.33.10:FF:000002">
    <property type="entry name" value="Golgi-associated plant pathogenesis-related protein 1"/>
    <property type="match status" value="2"/>
</dbReference>
<organism evidence="2 3">
    <name type="scientific">Acropora cervicornis</name>
    <name type="common">Staghorn coral</name>
    <dbReference type="NCBI Taxonomy" id="6130"/>
    <lineage>
        <taxon>Eukaryota</taxon>
        <taxon>Metazoa</taxon>
        <taxon>Cnidaria</taxon>
        <taxon>Anthozoa</taxon>
        <taxon>Hexacorallia</taxon>
        <taxon>Scleractinia</taxon>
        <taxon>Astrocoeniina</taxon>
        <taxon>Acroporidae</taxon>
        <taxon>Acropora</taxon>
    </lineage>
</organism>
<dbReference type="PROSITE" id="PS01009">
    <property type="entry name" value="CRISP_1"/>
    <property type="match status" value="2"/>
</dbReference>
<dbReference type="PRINTS" id="PR00837">
    <property type="entry name" value="V5TPXLIKE"/>
</dbReference>
<name>A0AAD9R319_ACRCE</name>
<keyword evidence="3" id="KW-1185">Reference proteome</keyword>
<dbReference type="Gene3D" id="3.40.33.10">
    <property type="entry name" value="CAP"/>
    <property type="match status" value="2"/>
</dbReference>
<feature type="domain" description="SCP" evidence="1">
    <location>
        <begin position="175"/>
        <end position="309"/>
    </location>
</feature>
<reference evidence="2" key="1">
    <citation type="journal article" date="2023" name="G3 (Bethesda)">
        <title>Whole genome assembly and annotation of the endangered Caribbean coral Acropora cervicornis.</title>
        <authorList>
            <person name="Selwyn J.D."/>
            <person name="Vollmer S.V."/>
        </authorList>
    </citation>
    <scope>NUCLEOTIDE SEQUENCE</scope>
    <source>
        <strain evidence="2">K2</strain>
    </source>
</reference>
<reference evidence="2" key="2">
    <citation type="journal article" date="2023" name="Science">
        <title>Genomic signatures of disease resistance in endangered staghorn corals.</title>
        <authorList>
            <person name="Vollmer S.V."/>
            <person name="Selwyn J.D."/>
            <person name="Despard B.A."/>
            <person name="Roesel C.L."/>
        </authorList>
    </citation>
    <scope>NUCLEOTIDE SEQUENCE</scope>
    <source>
        <strain evidence="2">K2</strain>
    </source>
</reference>
<dbReference type="InterPro" id="IPR014044">
    <property type="entry name" value="CAP_dom"/>
</dbReference>
<dbReference type="Pfam" id="PF00188">
    <property type="entry name" value="CAP"/>
    <property type="match status" value="2"/>
</dbReference>
<evidence type="ECO:0000313" key="3">
    <source>
        <dbReference type="Proteomes" id="UP001249851"/>
    </source>
</evidence>
<sequence>MAMEIAQEQWRGSGNEIFQEMDVSSRIALDAHNKLRSAHNVPVLSWSNDLSRSAQIWAKKLAKEGRLKHDNLDGIGENVFMSSQGFDSAAEEAIKNWYSEAEKYDFRKGDYQPGTGHFTQVVWKDTKELGVARAKSNNGSVYVVARYRPAGNILSAFNGNVLPKISTEKGAFQDSFISAVLQVHNELRMLHNVSPLRWSSSLSRDAQAWAEKLSRNGELRHASKEERKCNGENICRMSDHYNIFDAVKIWYSEINNYSYDSPGFSLDTGHFTQIVWRNSVEVGVGTCKSQDGKLTYVVARYHPAGNVLKGFHENVTQPQNDEK</sequence>
<dbReference type="GO" id="GO:0005576">
    <property type="term" value="C:extracellular region"/>
    <property type="evidence" value="ECO:0007669"/>
    <property type="project" value="InterPro"/>
</dbReference>
<dbReference type="InterPro" id="IPR001283">
    <property type="entry name" value="CRISP-related"/>
</dbReference>
<dbReference type="PANTHER" id="PTHR10334">
    <property type="entry name" value="CYSTEINE-RICH SECRETORY PROTEIN-RELATED"/>
    <property type="match status" value="1"/>
</dbReference>